<dbReference type="EMBL" id="CP022278">
    <property type="protein sequence ID" value="ASK28251.1"/>
    <property type="molecule type" value="Genomic_DNA"/>
</dbReference>
<evidence type="ECO:0000256" key="5">
    <source>
        <dbReference type="ARBA" id="ARBA00022960"/>
    </source>
</evidence>
<proteinExistence type="inferred from homology"/>
<keyword evidence="9" id="KW-1185">Reference proteome</keyword>
<protein>
    <submittedName>
        <fullName evidence="8">Rod shape-determining protein MreD</fullName>
    </submittedName>
</protein>
<evidence type="ECO:0000256" key="2">
    <source>
        <dbReference type="ARBA" id="ARBA00007776"/>
    </source>
</evidence>
<evidence type="ECO:0000256" key="3">
    <source>
        <dbReference type="ARBA" id="ARBA00022475"/>
    </source>
</evidence>
<dbReference type="OrthoDB" id="5297408at2"/>
<organism evidence="8 9">
    <name type="scientific">Neisseria chenwenguii</name>
    <dbReference type="NCBI Taxonomy" id="1853278"/>
    <lineage>
        <taxon>Bacteria</taxon>
        <taxon>Pseudomonadati</taxon>
        <taxon>Pseudomonadota</taxon>
        <taxon>Betaproteobacteria</taxon>
        <taxon>Neisseriales</taxon>
        <taxon>Neisseriaceae</taxon>
        <taxon>Neisseria</taxon>
    </lineage>
</organism>
<dbReference type="Pfam" id="PF04093">
    <property type="entry name" value="MreD"/>
    <property type="match status" value="1"/>
</dbReference>
<comment type="similarity">
    <text evidence="2">Belongs to the MreD family.</text>
</comment>
<dbReference type="GO" id="GO:0008360">
    <property type="term" value="P:regulation of cell shape"/>
    <property type="evidence" value="ECO:0007669"/>
    <property type="project" value="UniProtKB-KW"/>
</dbReference>
<dbReference type="KEGG" id="nei:BG910_11360"/>
<accession>A0A220S419</accession>
<dbReference type="PANTHER" id="PTHR37484:SF1">
    <property type="entry name" value="ROD SHAPE-DETERMINING PROTEIN MRED"/>
    <property type="match status" value="1"/>
</dbReference>
<evidence type="ECO:0000256" key="1">
    <source>
        <dbReference type="ARBA" id="ARBA00004651"/>
    </source>
</evidence>
<reference evidence="8 9" key="1">
    <citation type="submission" date="2017-06" db="EMBL/GenBank/DDBJ databases">
        <title>Neisseria chenwenguii sp. nov., isolated from the intestinal contents of Tibetan Plateau Pika in Yushu, Qinghai Province, China.</title>
        <authorList>
            <person name="Zhang G."/>
        </authorList>
    </citation>
    <scope>NUCLEOTIDE SEQUENCE [LARGE SCALE GENOMIC DNA]</scope>
    <source>
        <strain evidence="8 9">10023</strain>
    </source>
</reference>
<dbReference type="InterPro" id="IPR007227">
    <property type="entry name" value="Cell_shape_determining_MreD"/>
</dbReference>
<keyword evidence="5" id="KW-0133">Cell shape</keyword>
<evidence type="ECO:0000313" key="9">
    <source>
        <dbReference type="Proteomes" id="UP000198238"/>
    </source>
</evidence>
<dbReference type="InterPro" id="IPR026034">
    <property type="entry name" value="MreD_proteobac"/>
</dbReference>
<dbReference type="Proteomes" id="UP000198238">
    <property type="component" value="Chromosome"/>
</dbReference>
<comment type="subcellular location">
    <subcellularLocation>
        <location evidence="1">Cell membrane</location>
        <topology evidence="1">Multi-pass membrane protein</topology>
    </subcellularLocation>
</comment>
<dbReference type="GO" id="GO:0005886">
    <property type="term" value="C:plasma membrane"/>
    <property type="evidence" value="ECO:0007669"/>
    <property type="project" value="UniProtKB-SubCell"/>
</dbReference>
<evidence type="ECO:0000256" key="4">
    <source>
        <dbReference type="ARBA" id="ARBA00022692"/>
    </source>
</evidence>
<dbReference type="PIRSF" id="PIRSF018472">
    <property type="entry name" value="MreD_proteobac"/>
    <property type="match status" value="1"/>
</dbReference>
<keyword evidence="6" id="KW-1133">Transmembrane helix</keyword>
<evidence type="ECO:0000256" key="7">
    <source>
        <dbReference type="ARBA" id="ARBA00023136"/>
    </source>
</evidence>
<dbReference type="AlphaFoldDB" id="A0A220S419"/>
<dbReference type="PANTHER" id="PTHR37484">
    <property type="entry name" value="ROD SHAPE-DETERMINING PROTEIN MRED"/>
    <property type="match status" value="1"/>
</dbReference>
<gene>
    <name evidence="8" type="primary">mreD</name>
    <name evidence="8" type="ORF">BG910_11360</name>
</gene>
<keyword evidence="4" id="KW-0812">Transmembrane</keyword>
<evidence type="ECO:0000256" key="6">
    <source>
        <dbReference type="ARBA" id="ARBA00022989"/>
    </source>
</evidence>
<keyword evidence="7" id="KW-0472">Membrane</keyword>
<dbReference type="NCBIfam" id="TIGR03426">
    <property type="entry name" value="shape_MreD"/>
    <property type="match status" value="1"/>
</dbReference>
<name>A0A220S419_9NEIS</name>
<sequence>MDDYDDSSRAVSLRVVIISFILAMLLDFMPFPFDAFFWLPELTALVLVYWAIHRPKWVGLSAAFAVGLLADVGTASSLGLHALSYTVMVFFILRHHRQITLGHMIQILVVLAALMCNQAVLVVVRLFLNHQIITWQSFISPLVATLLWPIVSQLMLTATNFRRAYR</sequence>
<evidence type="ECO:0000313" key="8">
    <source>
        <dbReference type="EMBL" id="ASK28251.1"/>
    </source>
</evidence>
<keyword evidence="3" id="KW-1003">Cell membrane</keyword>